<protein>
    <submittedName>
        <fullName evidence="1">Uncharacterized protein</fullName>
    </submittedName>
</protein>
<evidence type="ECO:0000313" key="2">
    <source>
        <dbReference type="Proteomes" id="UP001140502"/>
    </source>
</evidence>
<reference evidence="1" key="1">
    <citation type="submission" date="2022-10" db="EMBL/GenBank/DDBJ databases">
        <title>Tapping the CABI collections for fungal endophytes: first genome assemblies for Collariella, Neodidymelliopsis, Ascochyta clinopodiicola, Didymella pomorum, Didymosphaeria variabile, Neocosmospora piperis and Neocucurbitaria cava.</title>
        <authorList>
            <person name="Hill R."/>
        </authorList>
    </citation>
    <scope>NUCLEOTIDE SEQUENCE</scope>
    <source>
        <strain evidence="1">IMI 366586</strain>
    </source>
</reference>
<proteinExistence type="predicted"/>
<accession>A0A9W8TAU1</accession>
<dbReference type="Proteomes" id="UP001140502">
    <property type="component" value="Unassembled WGS sequence"/>
</dbReference>
<name>A0A9W8TAU1_9HYPO</name>
<dbReference type="AlphaFoldDB" id="A0A9W8TAU1"/>
<organism evidence="1 2">
    <name type="scientific">Fusarium piperis</name>
    <dbReference type="NCBI Taxonomy" id="1435070"/>
    <lineage>
        <taxon>Eukaryota</taxon>
        <taxon>Fungi</taxon>
        <taxon>Dikarya</taxon>
        <taxon>Ascomycota</taxon>
        <taxon>Pezizomycotina</taxon>
        <taxon>Sordariomycetes</taxon>
        <taxon>Hypocreomycetidae</taxon>
        <taxon>Hypocreales</taxon>
        <taxon>Nectriaceae</taxon>
        <taxon>Fusarium</taxon>
        <taxon>Fusarium solani species complex</taxon>
    </lineage>
</organism>
<gene>
    <name evidence="1" type="ORF">N0V84_012789</name>
</gene>
<keyword evidence="2" id="KW-1185">Reference proteome</keyword>
<comment type="caution">
    <text evidence="1">The sequence shown here is derived from an EMBL/GenBank/DDBJ whole genome shotgun (WGS) entry which is preliminary data.</text>
</comment>
<sequence>MDEGFRDVGRGGGFFPIGGGGGFDPIGVVFLKFAPPGGGIGGRPGMAGAAPIGGFGAEKAGGFGADVVGSGSDRYVESDEKAAQLRRGVHPSCRCIARP</sequence>
<dbReference type="EMBL" id="JAPEUR010001049">
    <property type="protein sequence ID" value="KAJ4307358.1"/>
    <property type="molecule type" value="Genomic_DNA"/>
</dbReference>
<evidence type="ECO:0000313" key="1">
    <source>
        <dbReference type="EMBL" id="KAJ4307358.1"/>
    </source>
</evidence>